<dbReference type="CDD" id="cd17535">
    <property type="entry name" value="REC_NarL-like"/>
    <property type="match status" value="1"/>
</dbReference>
<keyword evidence="2" id="KW-0597">Phosphoprotein</keyword>
<dbReference type="Pfam" id="PF00072">
    <property type="entry name" value="Response_reg"/>
    <property type="match status" value="1"/>
</dbReference>
<dbReference type="InterPro" id="IPR001789">
    <property type="entry name" value="Sig_transdc_resp-reg_receiver"/>
</dbReference>
<dbReference type="SUPFAM" id="SSF52172">
    <property type="entry name" value="CheY-like"/>
    <property type="match status" value="1"/>
</dbReference>
<evidence type="ECO:0000256" key="2">
    <source>
        <dbReference type="PROSITE-ProRule" id="PRU00169"/>
    </source>
</evidence>
<gene>
    <name evidence="4" type="ORF">GCU56_00610</name>
</gene>
<dbReference type="GO" id="GO:0000160">
    <property type="term" value="P:phosphorelay signal transduction system"/>
    <property type="evidence" value="ECO:0007669"/>
    <property type="project" value="InterPro"/>
</dbReference>
<dbReference type="InterPro" id="IPR011006">
    <property type="entry name" value="CheY-like_superfamily"/>
</dbReference>
<dbReference type="Gene3D" id="3.40.50.2300">
    <property type="match status" value="1"/>
</dbReference>
<comment type="caution">
    <text evidence="4">The sequence shown here is derived from an EMBL/GenBank/DDBJ whole genome shotgun (WGS) entry which is preliminary data.</text>
</comment>
<protein>
    <submittedName>
        <fullName evidence="4">Response regulator transcription factor</fullName>
    </submittedName>
</protein>
<organism evidence="4 5">
    <name type="scientific">Geodermatophilus sabuli</name>
    <dbReference type="NCBI Taxonomy" id="1564158"/>
    <lineage>
        <taxon>Bacteria</taxon>
        <taxon>Bacillati</taxon>
        <taxon>Actinomycetota</taxon>
        <taxon>Actinomycetes</taxon>
        <taxon>Geodermatophilales</taxon>
        <taxon>Geodermatophilaceae</taxon>
        <taxon>Geodermatophilus</taxon>
    </lineage>
</organism>
<sequence length="123" mass="13232">MVRRVLVDLFEETDDITVVGECGSGEELLPTAIRTRPHVVLVDPTLPGTDPLEAVRELLDVLPSARIAVHAGAFCLVTSHRAQRLGAVGYLLKGDDLADLPQRVRELADGGSVWCAPPADRGR</sequence>
<evidence type="ECO:0000313" key="5">
    <source>
        <dbReference type="Proteomes" id="UP000470246"/>
    </source>
</evidence>
<feature type="domain" description="Response regulatory" evidence="3">
    <location>
        <begin position="1"/>
        <end position="108"/>
    </location>
</feature>
<keyword evidence="1" id="KW-0238">DNA-binding</keyword>
<evidence type="ECO:0000313" key="4">
    <source>
        <dbReference type="EMBL" id="NEK56374.1"/>
    </source>
</evidence>
<dbReference type="SMART" id="SM00448">
    <property type="entry name" value="REC"/>
    <property type="match status" value="1"/>
</dbReference>
<dbReference type="EMBL" id="JAAGWF010000002">
    <property type="protein sequence ID" value="NEK56374.1"/>
    <property type="molecule type" value="Genomic_DNA"/>
</dbReference>
<keyword evidence="5" id="KW-1185">Reference proteome</keyword>
<proteinExistence type="predicted"/>
<evidence type="ECO:0000256" key="1">
    <source>
        <dbReference type="ARBA" id="ARBA00023125"/>
    </source>
</evidence>
<dbReference type="PANTHER" id="PTHR43214">
    <property type="entry name" value="TWO-COMPONENT RESPONSE REGULATOR"/>
    <property type="match status" value="1"/>
</dbReference>
<dbReference type="GO" id="GO:0003677">
    <property type="term" value="F:DNA binding"/>
    <property type="evidence" value="ECO:0007669"/>
    <property type="project" value="UniProtKB-KW"/>
</dbReference>
<dbReference type="PROSITE" id="PS50110">
    <property type="entry name" value="RESPONSE_REGULATORY"/>
    <property type="match status" value="1"/>
</dbReference>
<feature type="modified residue" description="4-aspartylphosphate" evidence="2">
    <location>
        <position position="43"/>
    </location>
</feature>
<dbReference type="Proteomes" id="UP000470246">
    <property type="component" value="Unassembled WGS sequence"/>
</dbReference>
<dbReference type="InterPro" id="IPR039420">
    <property type="entry name" value="WalR-like"/>
</dbReference>
<dbReference type="InterPro" id="IPR058245">
    <property type="entry name" value="NreC/VraR/RcsB-like_REC"/>
</dbReference>
<accession>A0A7K3VWP8</accession>
<reference evidence="4 5" key="1">
    <citation type="submission" date="2020-02" db="EMBL/GenBank/DDBJ databases">
        <title>Geodermatophilus sabuli CPCC 205279 I12A-02694.</title>
        <authorList>
            <person name="Jiang Z."/>
        </authorList>
    </citation>
    <scope>NUCLEOTIDE SEQUENCE [LARGE SCALE GENOMIC DNA]</scope>
    <source>
        <strain evidence="4 5">I12A-02694</strain>
    </source>
</reference>
<evidence type="ECO:0000259" key="3">
    <source>
        <dbReference type="PROSITE" id="PS50110"/>
    </source>
</evidence>
<dbReference type="PANTHER" id="PTHR43214:SF43">
    <property type="entry name" value="TWO-COMPONENT RESPONSE REGULATOR"/>
    <property type="match status" value="1"/>
</dbReference>
<dbReference type="AlphaFoldDB" id="A0A7K3VWP8"/>
<name>A0A7K3VWP8_9ACTN</name>